<keyword evidence="1" id="KW-1133">Transmembrane helix</keyword>
<gene>
    <name evidence="3" type="ORF">EZJ43_12320</name>
</gene>
<comment type="caution">
    <text evidence="3">The sequence shown here is derived from an EMBL/GenBank/DDBJ whole genome shotgun (WGS) entry which is preliminary data.</text>
</comment>
<name>A0A4R5MKS3_9SPHI</name>
<accession>A0A4R5MKS3</accession>
<dbReference type="Pfam" id="PF03793">
    <property type="entry name" value="PASTA"/>
    <property type="match status" value="1"/>
</dbReference>
<feature type="domain" description="PASTA" evidence="2">
    <location>
        <begin position="109"/>
        <end position="179"/>
    </location>
</feature>
<dbReference type="PROSITE" id="PS51178">
    <property type="entry name" value="PASTA"/>
    <property type="match status" value="3"/>
</dbReference>
<keyword evidence="4" id="KW-1185">Reference proteome</keyword>
<dbReference type="AlphaFoldDB" id="A0A4R5MKS3"/>
<feature type="domain" description="PASTA" evidence="2">
    <location>
        <begin position="182"/>
        <end position="253"/>
    </location>
</feature>
<dbReference type="SMART" id="SM00740">
    <property type="entry name" value="PASTA"/>
    <property type="match status" value="3"/>
</dbReference>
<evidence type="ECO:0000256" key="1">
    <source>
        <dbReference type="SAM" id="Phobius"/>
    </source>
</evidence>
<sequence>MSKFIDYIKTPSFRNTLLGAIITVVALLGIAFFSLRYYTKHGEGLNVPMVKGLNFADAVKKLEDAGLKYEVDSVYIMDKPPGIVIDQDPDATTFVKDNRTIYLTINSSKTPNTKFPDIETKSLREAQAILESSRLKVGDTTYKPDVAKDVVLQASFGGQPIAMGQSLPVGSRIDLVLGDGRGSGEVDIPQLVGLTIDEAKFSLKGSMLTLGQVMYEGAITDSTNAVIVKQDPMLVDSVSKVSIGTRINVTLSNKTPQQ</sequence>
<evidence type="ECO:0000259" key="2">
    <source>
        <dbReference type="PROSITE" id="PS51178"/>
    </source>
</evidence>
<feature type="domain" description="PASTA" evidence="2">
    <location>
        <begin position="41"/>
        <end position="107"/>
    </location>
</feature>
<protein>
    <submittedName>
        <fullName evidence="3">PASTA domain-containing protein</fullName>
    </submittedName>
</protein>
<feature type="transmembrane region" description="Helical" evidence="1">
    <location>
        <begin position="16"/>
        <end position="35"/>
    </location>
</feature>
<evidence type="ECO:0000313" key="4">
    <source>
        <dbReference type="Proteomes" id="UP000295668"/>
    </source>
</evidence>
<keyword evidence="1" id="KW-0812">Transmembrane</keyword>
<dbReference type="Gene3D" id="3.30.10.20">
    <property type="match status" value="3"/>
</dbReference>
<dbReference type="Proteomes" id="UP000295668">
    <property type="component" value="Unassembled WGS sequence"/>
</dbReference>
<keyword evidence="1" id="KW-0472">Membrane</keyword>
<evidence type="ECO:0000313" key="3">
    <source>
        <dbReference type="EMBL" id="TDG35795.1"/>
    </source>
</evidence>
<dbReference type="OrthoDB" id="9803895at2"/>
<proteinExistence type="predicted"/>
<reference evidence="3 4" key="1">
    <citation type="submission" date="2019-02" db="EMBL/GenBank/DDBJ databases">
        <title>Pedobacter sp. nov., a novel speices isolated from soil of pinguins habitat in Antarcitica.</title>
        <authorList>
            <person name="He R.-H."/>
        </authorList>
    </citation>
    <scope>NUCLEOTIDE SEQUENCE [LARGE SCALE GENOMIC DNA]</scope>
    <source>
        <strain evidence="3 4">E01020</strain>
    </source>
</reference>
<dbReference type="InterPro" id="IPR005543">
    <property type="entry name" value="PASTA_dom"/>
</dbReference>
<dbReference type="RefSeq" id="WP_133263017.1">
    <property type="nucleotide sequence ID" value="NZ_SJCY01000008.1"/>
</dbReference>
<organism evidence="3 4">
    <name type="scientific">Pedobacter changchengzhani</name>
    <dbReference type="NCBI Taxonomy" id="2529274"/>
    <lineage>
        <taxon>Bacteria</taxon>
        <taxon>Pseudomonadati</taxon>
        <taxon>Bacteroidota</taxon>
        <taxon>Sphingobacteriia</taxon>
        <taxon>Sphingobacteriales</taxon>
        <taxon>Sphingobacteriaceae</taxon>
        <taxon>Pedobacter</taxon>
    </lineage>
</organism>
<dbReference type="EMBL" id="SJCY01000008">
    <property type="protein sequence ID" value="TDG35795.1"/>
    <property type="molecule type" value="Genomic_DNA"/>
</dbReference>
<dbReference type="CDD" id="cd06577">
    <property type="entry name" value="PASTA_pknB"/>
    <property type="match status" value="3"/>
</dbReference>